<dbReference type="GO" id="GO:0051056">
    <property type="term" value="P:regulation of small GTPase mediated signal transduction"/>
    <property type="evidence" value="ECO:0007669"/>
    <property type="project" value="InterPro"/>
</dbReference>
<evidence type="ECO:0000256" key="3">
    <source>
        <dbReference type="SAM" id="MobiDB-lite"/>
    </source>
</evidence>
<dbReference type="GO" id="GO:0005096">
    <property type="term" value="F:GTPase activator activity"/>
    <property type="evidence" value="ECO:0007669"/>
    <property type="project" value="UniProtKB-KW"/>
</dbReference>
<feature type="compositionally biased region" description="Low complexity" evidence="3">
    <location>
        <begin position="36"/>
        <end position="52"/>
    </location>
</feature>
<dbReference type="Pfam" id="PF11864">
    <property type="entry name" value="DUF3384"/>
    <property type="match status" value="1"/>
</dbReference>
<dbReference type="GO" id="GO:0033596">
    <property type="term" value="C:TSC1-TSC2 complex"/>
    <property type="evidence" value="ECO:0007669"/>
    <property type="project" value="TreeGrafter"/>
</dbReference>
<dbReference type="Pfam" id="PF02145">
    <property type="entry name" value="Rap_GAP"/>
    <property type="match status" value="1"/>
</dbReference>
<dbReference type="InterPro" id="IPR038510">
    <property type="entry name" value="Spt4_sf"/>
</dbReference>
<dbReference type="SUPFAM" id="SSF63393">
    <property type="entry name" value="RNA polymerase subunits"/>
    <property type="match status" value="1"/>
</dbReference>
<reference evidence="5 6" key="1">
    <citation type="submission" date="2019-06" db="EMBL/GenBank/DDBJ databases">
        <title>A chromosomal-level reference genome of Carpinus fangiana (Coryloideae, Betulaceae).</title>
        <authorList>
            <person name="Yang X."/>
            <person name="Wang Z."/>
            <person name="Zhang L."/>
            <person name="Hao G."/>
            <person name="Liu J."/>
            <person name="Yang Y."/>
        </authorList>
    </citation>
    <scope>NUCLEOTIDE SEQUENCE [LARGE SCALE GENOMIC DNA]</scope>
    <source>
        <strain evidence="5">Cfa_2016G</strain>
        <tissue evidence="5">Leaf</tissue>
    </source>
</reference>
<feature type="region of interest" description="Disordered" evidence="3">
    <location>
        <begin position="1671"/>
        <end position="1697"/>
    </location>
</feature>
<evidence type="ECO:0000313" key="6">
    <source>
        <dbReference type="Proteomes" id="UP000327013"/>
    </source>
</evidence>
<gene>
    <name evidence="5" type="ORF">FH972_024913</name>
</gene>
<feature type="compositionally biased region" description="Pro residues" evidence="3">
    <location>
        <begin position="54"/>
        <end position="69"/>
    </location>
</feature>
<dbReference type="Pfam" id="PF03542">
    <property type="entry name" value="Tuberin"/>
    <property type="match status" value="1"/>
</dbReference>
<evidence type="ECO:0000256" key="1">
    <source>
        <dbReference type="ARBA" id="ARBA00022468"/>
    </source>
</evidence>
<dbReference type="Gene3D" id="3.30.40.210">
    <property type="match status" value="1"/>
</dbReference>
<dbReference type="InterPro" id="IPR000331">
    <property type="entry name" value="Rap/Ran_GAP_dom"/>
</dbReference>
<dbReference type="PANTHER" id="PTHR10063:SF0">
    <property type="entry name" value="TUBERIN"/>
    <property type="match status" value="1"/>
</dbReference>
<evidence type="ECO:0000313" key="5">
    <source>
        <dbReference type="EMBL" id="KAB8416394.1"/>
    </source>
</evidence>
<keyword evidence="2" id="KW-0804">Transcription</keyword>
<proteinExistence type="predicted"/>
<dbReference type="FunFam" id="3.40.50.11210:FF:000007">
    <property type="entry name" value="Tuberous sclerosis 2"/>
    <property type="match status" value="1"/>
</dbReference>
<dbReference type="InterPro" id="IPR027107">
    <property type="entry name" value="Tuberin/Ral-act_asu"/>
</dbReference>
<feature type="region of interest" description="Disordered" evidence="3">
    <location>
        <begin position="33"/>
        <end position="88"/>
    </location>
</feature>
<feature type="compositionally biased region" description="Low complexity" evidence="3">
    <location>
        <begin position="657"/>
        <end position="674"/>
    </location>
</feature>
<dbReference type="InterPro" id="IPR024584">
    <property type="entry name" value="Tuberin_N"/>
</dbReference>
<dbReference type="InterPro" id="IPR018515">
    <property type="entry name" value="Tuberin-type_domain"/>
</dbReference>
<sequence>MYRPTDHAPPRTPRSKTSSTSLLSVFKNLTGARPKALLSSPSTTATTLPTLSDHPPPLEKPAQSPPPPLGHGIHLRLASPAPGGPDQLRPLLDQLHDGNDLSVRAKAASQVANLLKSYPVDNVMDIWTTAKDLVEDDESPETHAAGYGLLYACVKHKTLTPHERGFFFEAIPRQENPNTFGLRFKVLRAITEDARYLDSLENMIIPLLVRLLKQCFDGAVVSRKRAKQQATDSDDSSNLQRGSNSQLKQVFDFVADAIKFNSKLCTREDLKSLVDELLLIACSTQDEDDTARSIQTIDSLITYSQLHPENLQAYVEVIAGAYVQGLKMKEQAWKAIYHLMRSHHSPATHDALLGILKGTSSFASKPAHHAVIPMKGAVQIYTRIVTSPDSDEPLPQTSISKLISACRKSLIIATLRLDKDILALMLELINNLDTTAFILDEKRWTNFTEIVEQCAKRLPAEARPSQLRRPISQANGRLSSTTKDADALAERDKEISFQRLQQIADSLIARSADMEFDHRSRVMGLFMRVVGQLNDSTTTVLIEFYALEVLLSPSTAEWQSGSDQLLKAVLYDGHRTSSVRKSALKTLHDAYNTAEALGKDNVDDLLLAILKRVSDERDIAVLEELSYIAAGIASWTKSQKVFDQIVEILQETLANSSSSTPAATPTSAHTDSSPQSWNLTAMPETTSLFVARALVVVFLRCINRSSWKTEKIYRVVLSIAQSEQSPSDARIVCLKLLFRLRADTNHSVFVVSSTDCQDLAEALCRTEKTAAPHNYDSPTVRPTHPDDSIARRPTHTPGNSSATLPRGPSVMSRPYSNAGRISKPTPPLWLYPGPKGLPEEPQLAASRLIYSYLDVNKTVDLSESRTRIALDLGAWLEFLLNVLQQPGLEWEVYSYILVHLGAQLTNHALFVNCVPQMRMLRSIVCQQLSNKSFHEPPAFTSLKKDDVALCLYHILTMLLGYREHYSKNEEDDMVKMFVLGIGSWERTADTCIHALSICCHETPASVTKSVSEILSRMSQIITRGQAAVHILEFLASLARLPDLYRNFRDDEFRPVFAICFNYLRFVRDRKRSASDPRRSHSQLRLFKSGRESPSMTDQDKPAPSLADDLPQYVDTLTYHVMTFWFISLRIQDRAKHIPWIEQNLTPEPDAEGKVVLDEQAQVLIDLMERISYTDRDETAANPSFATENDGMVVQKSWLVGMSILTIETAGRTGVSQIVRRRPSSTKYTYYRPNLVKLSRHQVPINTGYAAEAYYQSDYVGIMPEDVLQEFYAPQNLGNALTLAERPVLLEDNDMTKRGISAFDRISPLDGHKAGIIYIGENHTTERDILQNVMGPADYTAFLNKIGTLTELKGAKFNTQGLDREMDMDGKFTFAWRDRVSELVFHVTTMMPTNIENDPHCTAKKRHIGNDFVNIVFNNSGHPFRFDTFPSDFNYVYIVITPEARASFVETRLSAADYISTNSSVAGEGGQRRTGDEDPWDHLFYKVTVMTRPDIPRISPAADTKIVSGASLASFVRLLTLNASVFCHVWASRQSSGGEHVSSWCSRLREIKKLRERHVNTEMPPPSAPSQQPWASPTIVPKQAPIGRTTSGTGLSHLNLSMTSNGTTQSVRDSGGIFGSSMRDTTRNSGESAFFRRQSVANFTLEGSTAITPAVEPSAFNLNTNVNRHSTLSRGSAATDMERSSSQGSAATESPKLSSVLHDKTTHWELGVTTDCSWNSTRANVFPMGRRGGRNGRDNKRKTVWFSTAEKRASQVKNDIPRPARLHGLLRRPRPQRTPSQTPCVPITTTPPALFPLFKHIAQRPPRSLTNRPRPREQTFLADGCPNCEEFLNLRGSADAINDCTSPVFEGMIVLADPAQSWVAKWQRLTEYQPGVYATKVVGALPEDVVQSIEDAGVKYIPRDGTAADGEEGG</sequence>
<feature type="compositionally biased region" description="Polar residues" evidence="3">
    <location>
        <begin position="1683"/>
        <end position="1696"/>
    </location>
</feature>
<dbReference type="InterPro" id="IPR035974">
    <property type="entry name" value="Rap/Ran-GAP_sf"/>
</dbReference>
<dbReference type="GO" id="GO:0032007">
    <property type="term" value="P:negative regulation of TOR signaling"/>
    <property type="evidence" value="ECO:0007669"/>
    <property type="project" value="TreeGrafter"/>
</dbReference>
<dbReference type="CDD" id="cd07973">
    <property type="entry name" value="Spt4"/>
    <property type="match status" value="1"/>
</dbReference>
<accession>A0A5N6KZV8</accession>
<organism evidence="5 6">
    <name type="scientific">Carpinus fangiana</name>
    <dbReference type="NCBI Taxonomy" id="176857"/>
    <lineage>
        <taxon>Eukaryota</taxon>
        <taxon>Viridiplantae</taxon>
        <taxon>Streptophyta</taxon>
        <taxon>Embryophyta</taxon>
        <taxon>Tracheophyta</taxon>
        <taxon>Spermatophyta</taxon>
        <taxon>Magnoliopsida</taxon>
        <taxon>eudicotyledons</taxon>
        <taxon>Gunneridae</taxon>
        <taxon>Pentapetalae</taxon>
        <taxon>rosids</taxon>
        <taxon>fabids</taxon>
        <taxon>Fagales</taxon>
        <taxon>Betulaceae</taxon>
        <taxon>Carpinus</taxon>
    </lineage>
</organism>
<dbReference type="Proteomes" id="UP000327013">
    <property type="component" value="Unassembled WGS sequence"/>
</dbReference>
<dbReference type="SMART" id="SM01389">
    <property type="entry name" value="Spt4"/>
    <property type="match status" value="1"/>
</dbReference>
<dbReference type="Pfam" id="PF06093">
    <property type="entry name" value="Spt4"/>
    <property type="match status" value="1"/>
</dbReference>
<feature type="region of interest" description="Disordered" evidence="3">
    <location>
        <begin position="1"/>
        <end position="21"/>
    </location>
</feature>
<dbReference type="PROSITE" id="PS50085">
    <property type="entry name" value="RAPGAP"/>
    <property type="match status" value="1"/>
</dbReference>
<name>A0A5N6KZV8_9ROSI</name>
<dbReference type="InterPro" id="IPR029040">
    <property type="entry name" value="RPABC4/Spt4"/>
</dbReference>
<dbReference type="InterPro" id="IPR016024">
    <property type="entry name" value="ARM-type_fold"/>
</dbReference>
<keyword evidence="1" id="KW-0343">GTPase activation</keyword>
<evidence type="ECO:0000256" key="2">
    <source>
        <dbReference type="ARBA" id="ARBA00023163"/>
    </source>
</evidence>
<dbReference type="GO" id="GO:0005634">
    <property type="term" value="C:nucleus"/>
    <property type="evidence" value="ECO:0007669"/>
    <property type="project" value="InterPro"/>
</dbReference>
<dbReference type="InterPro" id="IPR022800">
    <property type="entry name" value="Spt4/RpoE2_Znf"/>
</dbReference>
<feature type="region of interest" description="Disordered" evidence="3">
    <location>
        <begin position="657"/>
        <end position="677"/>
    </location>
</feature>
<dbReference type="SUPFAM" id="SSF48371">
    <property type="entry name" value="ARM repeat"/>
    <property type="match status" value="1"/>
</dbReference>
<feature type="region of interest" description="Disordered" evidence="3">
    <location>
        <begin position="771"/>
        <end position="819"/>
    </location>
</feature>
<comment type="caution">
    <text evidence="5">The sequence shown here is derived from an EMBL/GenBank/DDBJ whole genome shotgun (WGS) entry which is preliminary data.</text>
</comment>
<keyword evidence="6" id="KW-1185">Reference proteome</keyword>
<dbReference type="EMBL" id="VIBQ01000031">
    <property type="protein sequence ID" value="KAB8416394.1"/>
    <property type="molecule type" value="Genomic_DNA"/>
</dbReference>
<dbReference type="SUPFAM" id="SSF111347">
    <property type="entry name" value="Rap/Ran-GAP"/>
    <property type="match status" value="1"/>
</dbReference>
<feature type="region of interest" description="Disordered" evidence="3">
    <location>
        <begin position="1074"/>
        <end position="1106"/>
    </location>
</feature>
<dbReference type="OrthoDB" id="19311at2759"/>
<dbReference type="Gene3D" id="3.40.50.11210">
    <property type="entry name" value="Rap/Ran-GAP"/>
    <property type="match status" value="1"/>
</dbReference>
<dbReference type="PANTHER" id="PTHR10063">
    <property type="entry name" value="TUBERIN"/>
    <property type="match status" value="1"/>
</dbReference>
<feature type="domain" description="Rap-GAP" evidence="4">
    <location>
        <begin position="1299"/>
        <end position="1561"/>
    </location>
</feature>
<evidence type="ECO:0000259" key="4">
    <source>
        <dbReference type="PROSITE" id="PS50085"/>
    </source>
</evidence>
<protein>
    <recommendedName>
        <fullName evidence="4">Rap-GAP domain-containing protein</fullName>
    </recommendedName>
</protein>